<keyword evidence="1" id="KW-1133">Transmembrane helix</keyword>
<protein>
    <submittedName>
        <fullName evidence="2">YedE-related selenium metabolism membrane protein</fullName>
    </submittedName>
</protein>
<dbReference type="InterPro" id="IPR026366">
    <property type="entry name" value="Seleno_YedE"/>
</dbReference>
<sequence>MKILNTKKGLLLLGIIAGIIMVILASAGNPKNMALCTACFIRDSAGAMKSHTAAKTQYFRPEILGMILGSMGLALAHKEYKATCSKNVLIQFLLGNILMFGALVFLGCTLRLVLRMASGDLSSYIGLFGLLIGVGTGTFFIKKGYSLGSKEESYPAEGFLLPMLLSGVFILTITSPNLFAWSTEGPGSMYANRWLSLIAGLIFGFIAYQTRLCFTGSIRDVFLAKDYTRLVPIAGIFTIMLVYNIIVGNFAFQAAGPIAHTQTFWNIISMFVVGFAGVLAGGCPVRQIIMSGTGSSDASICVLGMFSGAAISHNFDIASTPTSPDAVGGPGINGQILMFISIILLFFIAFYGVKQANNNKAK</sequence>
<evidence type="ECO:0000313" key="3">
    <source>
        <dbReference type="Proteomes" id="UP000721415"/>
    </source>
</evidence>
<keyword evidence="1" id="KW-0472">Membrane</keyword>
<evidence type="ECO:0000313" key="2">
    <source>
        <dbReference type="EMBL" id="MBG9986051.1"/>
    </source>
</evidence>
<dbReference type="NCBIfam" id="TIGR04112">
    <property type="entry name" value="seleno_YedE"/>
    <property type="match status" value="1"/>
</dbReference>
<gene>
    <name evidence="2" type="ORF">HZY91_03980</name>
</gene>
<dbReference type="Proteomes" id="UP000721415">
    <property type="component" value="Unassembled WGS sequence"/>
</dbReference>
<dbReference type="InterPro" id="IPR007272">
    <property type="entry name" value="Sulf_transp_TsuA/YedE"/>
</dbReference>
<feature type="transmembrane region" description="Helical" evidence="1">
    <location>
        <begin position="124"/>
        <end position="142"/>
    </location>
</feature>
<proteinExistence type="predicted"/>
<organism evidence="2 3">
    <name type="scientific">Facklamia lactis</name>
    <dbReference type="NCBI Taxonomy" id="2749967"/>
    <lineage>
        <taxon>Bacteria</taxon>
        <taxon>Bacillati</taxon>
        <taxon>Bacillota</taxon>
        <taxon>Bacilli</taxon>
        <taxon>Lactobacillales</taxon>
        <taxon>Aerococcaceae</taxon>
        <taxon>Facklamia</taxon>
    </lineage>
</organism>
<evidence type="ECO:0000256" key="1">
    <source>
        <dbReference type="SAM" id="Phobius"/>
    </source>
</evidence>
<feature type="transmembrane region" description="Helical" evidence="1">
    <location>
        <begin position="264"/>
        <end position="285"/>
    </location>
</feature>
<name>A0ABS0LPH8_9LACT</name>
<feature type="transmembrane region" description="Helical" evidence="1">
    <location>
        <begin position="230"/>
        <end position="252"/>
    </location>
</feature>
<dbReference type="RefSeq" id="WP_197114973.1">
    <property type="nucleotide sequence ID" value="NZ_JACBXQ010000002.1"/>
</dbReference>
<comment type="caution">
    <text evidence="2">The sequence shown here is derived from an EMBL/GenBank/DDBJ whole genome shotgun (WGS) entry which is preliminary data.</text>
</comment>
<keyword evidence="1" id="KW-0812">Transmembrane</keyword>
<feature type="transmembrane region" description="Helical" evidence="1">
    <location>
        <begin position="9"/>
        <end position="27"/>
    </location>
</feature>
<dbReference type="Pfam" id="PF04143">
    <property type="entry name" value="Sulf_transp"/>
    <property type="match status" value="1"/>
</dbReference>
<accession>A0ABS0LPH8</accession>
<dbReference type="EMBL" id="JACBXQ010000002">
    <property type="protein sequence ID" value="MBG9986051.1"/>
    <property type="molecule type" value="Genomic_DNA"/>
</dbReference>
<feature type="transmembrane region" description="Helical" evidence="1">
    <location>
        <begin position="58"/>
        <end position="76"/>
    </location>
</feature>
<reference evidence="2 3" key="1">
    <citation type="submission" date="2020-07" db="EMBL/GenBank/DDBJ databases">
        <title>Facklamia lactis sp. nov., isolated from raw milk.</title>
        <authorList>
            <person name="Doll E.V."/>
            <person name="Huptas C."/>
            <person name="Staib L."/>
            <person name="Wenning M."/>
            <person name="Scherer S."/>
        </authorList>
    </citation>
    <scope>NUCLEOTIDE SEQUENCE [LARGE SCALE GENOMIC DNA]</scope>
    <source>
        <strain evidence="2 3">DSM 111018</strain>
    </source>
</reference>
<feature type="transmembrane region" description="Helical" evidence="1">
    <location>
        <begin position="194"/>
        <end position="218"/>
    </location>
</feature>
<feature type="transmembrane region" description="Helical" evidence="1">
    <location>
        <begin position="88"/>
        <end position="112"/>
    </location>
</feature>
<feature type="transmembrane region" description="Helical" evidence="1">
    <location>
        <begin position="335"/>
        <end position="353"/>
    </location>
</feature>
<keyword evidence="3" id="KW-1185">Reference proteome</keyword>
<feature type="transmembrane region" description="Helical" evidence="1">
    <location>
        <begin position="154"/>
        <end position="174"/>
    </location>
</feature>